<evidence type="ECO:0000259" key="4">
    <source>
        <dbReference type="PROSITE" id="PS51677"/>
    </source>
</evidence>
<feature type="compositionally biased region" description="Low complexity" evidence="3">
    <location>
        <begin position="121"/>
        <end position="134"/>
    </location>
</feature>
<comment type="subcellular location">
    <subcellularLocation>
        <location evidence="1">Secreted</location>
    </subcellularLocation>
</comment>
<sequence length="336" mass="36718">MRLDRLISLGLVDPVLRLKGAPAPATAGRAAVSRLPVLMYHRIADDPEPGISPYYRVCASPRRFAEQMQWLADLGYRGVTLSEGLQALKTQGEGDKVQGMKEEVRFANGAGTQSPASGLQPPASGAPSPFSAALSPPTSQKLVAITFDDGFRDFHTAAYPVLARHGFTATMYLPTAYVGETRLSFKSHECLTWPEVRELRRAGIEFGSHTVSHPILVRLGWPEIGRELHDSRQMIEQHLGASVTSFAYPYAFPSADRDFTARLREMIGEAGYATCATTEIGTVTAGDDPLQLRRLPANGCDDFPLLRAKVSGAYDWLHSVQSVFKRLKPRPARPAA</sequence>
<evidence type="ECO:0000313" key="5">
    <source>
        <dbReference type="EMBL" id="RXK52911.1"/>
    </source>
</evidence>
<dbReference type="PANTHER" id="PTHR34216:SF3">
    <property type="entry name" value="POLY-BETA-1,6-N-ACETYL-D-GLUCOSAMINE N-DEACETYLASE"/>
    <property type="match status" value="1"/>
</dbReference>
<dbReference type="InterPro" id="IPR011330">
    <property type="entry name" value="Glyco_hydro/deAcase_b/a-brl"/>
</dbReference>
<feature type="domain" description="NodB homology" evidence="4">
    <location>
        <begin position="141"/>
        <end position="336"/>
    </location>
</feature>
<dbReference type="SUPFAM" id="SSF88713">
    <property type="entry name" value="Glycoside hydrolase/deacetylase"/>
    <property type="match status" value="1"/>
</dbReference>
<proteinExistence type="predicted"/>
<dbReference type="InterPro" id="IPR002509">
    <property type="entry name" value="NODB_dom"/>
</dbReference>
<keyword evidence="6" id="KW-1185">Reference proteome</keyword>
<dbReference type="RefSeq" id="WP_129048501.1">
    <property type="nucleotide sequence ID" value="NZ_SDHX01000002.1"/>
</dbReference>
<dbReference type="Gene3D" id="3.20.20.370">
    <property type="entry name" value="Glycoside hydrolase/deacetylase"/>
    <property type="match status" value="1"/>
</dbReference>
<dbReference type="Pfam" id="PF01522">
    <property type="entry name" value="Polysacc_deac_1"/>
    <property type="match status" value="1"/>
</dbReference>
<evidence type="ECO:0000256" key="2">
    <source>
        <dbReference type="ARBA" id="ARBA00022729"/>
    </source>
</evidence>
<dbReference type="PANTHER" id="PTHR34216">
    <property type="match status" value="1"/>
</dbReference>
<evidence type="ECO:0000313" key="6">
    <source>
        <dbReference type="Proteomes" id="UP000290218"/>
    </source>
</evidence>
<dbReference type="AlphaFoldDB" id="A0A4Q1C3K1"/>
<organism evidence="5 6">
    <name type="scientific">Oleiharenicola lentus</name>
    <dbReference type="NCBI Taxonomy" id="2508720"/>
    <lineage>
        <taxon>Bacteria</taxon>
        <taxon>Pseudomonadati</taxon>
        <taxon>Verrucomicrobiota</taxon>
        <taxon>Opitutia</taxon>
        <taxon>Opitutales</taxon>
        <taxon>Opitutaceae</taxon>
        <taxon>Oleiharenicola</taxon>
    </lineage>
</organism>
<dbReference type="GO" id="GO:0005576">
    <property type="term" value="C:extracellular region"/>
    <property type="evidence" value="ECO:0007669"/>
    <property type="project" value="UniProtKB-SubCell"/>
</dbReference>
<protein>
    <recommendedName>
        <fullName evidence="4">NodB homology domain-containing protein</fullName>
    </recommendedName>
</protein>
<dbReference type="OrthoDB" id="9778320at2"/>
<feature type="region of interest" description="Disordered" evidence="3">
    <location>
        <begin position="109"/>
        <end position="134"/>
    </location>
</feature>
<accession>A0A4Q1C3K1</accession>
<dbReference type="EMBL" id="SDHX01000002">
    <property type="protein sequence ID" value="RXK52911.1"/>
    <property type="molecule type" value="Genomic_DNA"/>
</dbReference>
<keyword evidence="2" id="KW-0732">Signal</keyword>
<gene>
    <name evidence="5" type="ORF">ESB00_14460</name>
</gene>
<dbReference type="CDD" id="cd10918">
    <property type="entry name" value="CE4_NodB_like_5s_6s"/>
    <property type="match status" value="1"/>
</dbReference>
<name>A0A4Q1C3K1_9BACT</name>
<dbReference type="InterPro" id="IPR051398">
    <property type="entry name" value="Polysacch_Deacetylase"/>
</dbReference>
<dbReference type="GO" id="GO:0005975">
    <property type="term" value="P:carbohydrate metabolic process"/>
    <property type="evidence" value="ECO:0007669"/>
    <property type="project" value="InterPro"/>
</dbReference>
<dbReference type="PROSITE" id="PS51677">
    <property type="entry name" value="NODB"/>
    <property type="match status" value="1"/>
</dbReference>
<reference evidence="5 6" key="1">
    <citation type="submission" date="2019-01" db="EMBL/GenBank/DDBJ databases">
        <title>Lacunisphaera sp. strain TWA-58.</title>
        <authorList>
            <person name="Chen W.-M."/>
        </authorList>
    </citation>
    <scope>NUCLEOTIDE SEQUENCE [LARGE SCALE GENOMIC DNA]</scope>
    <source>
        <strain evidence="5 6">TWA-58</strain>
    </source>
</reference>
<dbReference type="Proteomes" id="UP000290218">
    <property type="component" value="Unassembled WGS sequence"/>
</dbReference>
<evidence type="ECO:0000256" key="1">
    <source>
        <dbReference type="ARBA" id="ARBA00004613"/>
    </source>
</evidence>
<dbReference type="GO" id="GO:0016810">
    <property type="term" value="F:hydrolase activity, acting on carbon-nitrogen (but not peptide) bonds"/>
    <property type="evidence" value="ECO:0007669"/>
    <property type="project" value="InterPro"/>
</dbReference>
<comment type="caution">
    <text evidence="5">The sequence shown here is derived from an EMBL/GenBank/DDBJ whole genome shotgun (WGS) entry which is preliminary data.</text>
</comment>
<evidence type="ECO:0000256" key="3">
    <source>
        <dbReference type="SAM" id="MobiDB-lite"/>
    </source>
</evidence>